<dbReference type="PANTHER" id="PTHR39332:SF7">
    <property type="entry name" value="SRPBCC FAMILY PROTEIN"/>
    <property type="match status" value="1"/>
</dbReference>
<proteinExistence type="predicted"/>
<reference evidence="3" key="1">
    <citation type="journal article" date="2019" name="Int. J. Syst. Evol. Microbiol.">
        <title>The Global Catalogue of Microorganisms (GCM) 10K type strain sequencing project: providing services to taxonomists for standard genome sequencing and annotation.</title>
        <authorList>
            <consortium name="The Broad Institute Genomics Platform"/>
            <consortium name="The Broad Institute Genome Sequencing Center for Infectious Disease"/>
            <person name="Wu L."/>
            <person name="Ma J."/>
        </authorList>
    </citation>
    <scope>NUCLEOTIDE SEQUENCE [LARGE SCALE GENOMIC DNA]</scope>
    <source>
        <strain evidence="3">VKM B-3159</strain>
    </source>
</reference>
<dbReference type="Pfam" id="PF10604">
    <property type="entry name" value="Polyketide_cyc2"/>
    <property type="match status" value="1"/>
</dbReference>
<organism evidence="2 3">
    <name type="scientific">Methylophilus aquaticus</name>
    <dbReference type="NCBI Taxonomy" id="1971610"/>
    <lineage>
        <taxon>Bacteria</taxon>
        <taxon>Pseudomonadati</taxon>
        <taxon>Pseudomonadota</taxon>
        <taxon>Betaproteobacteria</taxon>
        <taxon>Nitrosomonadales</taxon>
        <taxon>Methylophilaceae</taxon>
        <taxon>Methylophilus</taxon>
    </lineage>
</organism>
<keyword evidence="3" id="KW-1185">Reference proteome</keyword>
<dbReference type="CDD" id="cd07821">
    <property type="entry name" value="PYR_PYL_RCAR_like"/>
    <property type="match status" value="1"/>
</dbReference>
<dbReference type="SUPFAM" id="SSF55961">
    <property type="entry name" value="Bet v1-like"/>
    <property type="match status" value="1"/>
</dbReference>
<dbReference type="EMBL" id="JAVCAP010000021">
    <property type="protein sequence ID" value="MDP8568237.1"/>
    <property type="molecule type" value="Genomic_DNA"/>
</dbReference>
<feature type="chain" id="PRO_5045998924" evidence="1">
    <location>
        <begin position="21"/>
        <end position="185"/>
    </location>
</feature>
<evidence type="ECO:0000313" key="3">
    <source>
        <dbReference type="Proteomes" id="UP001225906"/>
    </source>
</evidence>
<dbReference type="Proteomes" id="UP001225906">
    <property type="component" value="Unassembled WGS sequence"/>
</dbReference>
<keyword evidence="1" id="KW-0732">Signal</keyword>
<dbReference type="InterPro" id="IPR023393">
    <property type="entry name" value="START-like_dom_sf"/>
</dbReference>
<name>A0ABT9JUJ7_9PROT</name>
<sequence>MKLASSLLMVIGCMCTPLWACGPDPQRVIEQVDITASPAQVAQALQHAEWMPRWHPQVQTVSIHTSITGTAEGAPETVRSLQLRNGWTLQETLRKHADAAVLEDSFMQGGSFPVSQYRGVIRLKVAPDQQHVTVTWTGRFNNQANQMEAPPGQDNATAVAGITAFYRSGLQGLKVFVETQAMASP</sequence>
<comment type="caution">
    <text evidence="2">The sequence shown here is derived from an EMBL/GenBank/DDBJ whole genome shotgun (WGS) entry which is preliminary data.</text>
</comment>
<evidence type="ECO:0000256" key="1">
    <source>
        <dbReference type="SAM" id="SignalP"/>
    </source>
</evidence>
<dbReference type="InterPro" id="IPR019587">
    <property type="entry name" value="Polyketide_cyclase/dehydratase"/>
</dbReference>
<dbReference type="PANTHER" id="PTHR39332">
    <property type="entry name" value="BLL4707 PROTEIN"/>
    <property type="match status" value="1"/>
</dbReference>
<dbReference type="Gene3D" id="3.30.530.20">
    <property type="match status" value="1"/>
</dbReference>
<dbReference type="RefSeq" id="WP_306389960.1">
    <property type="nucleotide sequence ID" value="NZ_JAVCAP010000021.1"/>
</dbReference>
<feature type="signal peptide" evidence="1">
    <location>
        <begin position="1"/>
        <end position="20"/>
    </location>
</feature>
<accession>A0ABT9JUJ7</accession>
<protein>
    <submittedName>
        <fullName evidence="2">SRPBCC family protein</fullName>
    </submittedName>
</protein>
<evidence type="ECO:0000313" key="2">
    <source>
        <dbReference type="EMBL" id="MDP8568237.1"/>
    </source>
</evidence>
<gene>
    <name evidence="2" type="ORF">Q9291_10295</name>
</gene>